<evidence type="ECO:0008006" key="4">
    <source>
        <dbReference type="Google" id="ProtNLM"/>
    </source>
</evidence>
<evidence type="ECO:0000313" key="3">
    <source>
        <dbReference type="Proteomes" id="UP000729402"/>
    </source>
</evidence>
<sequence length="170" mass="19479">MPQPPSPNEDDNNGFDHEERGKGDRGRSQRSSNSRPHRPSVVELGGVWCMSHAEIVRGREGCGPKGQNWLWKYLHLPSPKSAPNAFILVPTREICQQVYNEASSLLEFRMSKLKVVQVNASTSDKDIIDIFWLALSYRRHRHLFGFIVLISHQTLPVTLEPRINIFLEHE</sequence>
<feature type="compositionally biased region" description="Basic and acidic residues" evidence="1">
    <location>
        <begin position="14"/>
        <end position="27"/>
    </location>
</feature>
<reference evidence="2" key="1">
    <citation type="journal article" date="2021" name="bioRxiv">
        <title>Whole Genome Assembly and Annotation of Northern Wild Rice, Zizania palustris L., Supports a Whole Genome Duplication in the Zizania Genus.</title>
        <authorList>
            <person name="Haas M."/>
            <person name="Kono T."/>
            <person name="Macchietto M."/>
            <person name="Millas R."/>
            <person name="McGilp L."/>
            <person name="Shao M."/>
            <person name="Duquette J."/>
            <person name="Hirsch C.N."/>
            <person name="Kimball J."/>
        </authorList>
    </citation>
    <scope>NUCLEOTIDE SEQUENCE</scope>
    <source>
        <tissue evidence="2">Fresh leaf tissue</tissue>
    </source>
</reference>
<comment type="caution">
    <text evidence="2">The sequence shown here is derived from an EMBL/GenBank/DDBJ whole genome shotgun (WGS) entry which is preliminary data.</text>
</comment>
<dbReference type="EMBL" id="JAAALK010000287">
    <property type="protein sequence ID" value="KAG8059892.1"/>
    <property type="molecule type" value="Genomic_DNA"/>
</dbReference>
<accession>A0A8J5S1D9</accession>
<organism evidence="2 3">
    <name type="scientific">Zizania palustris</name>
    <name type="common">Northern wild rice</name>
    <dbReference type="NCBI Taxonomy" id="103762"/>
    <lineage>
        <taxon>Eukaryota</taxon>
        <taxon>Viridiplantae</taxon>
        <taxon>Streptophyta</taxon>
        <taxon>Embryophyta</taxon>
        <taxon>Tracheophyta</taxon>
        <taxon>Spermatophyta</taxon>
        <taxon>Magnoliopsida</taxon>
        <taxon>Liliopsida</taxon>
        <taxon>Poales</taxon>
        <taxon>Poaceae</taxon>
        <taxon>BOP clade</taxon>
        <taxon>Oryzoideae</taxon>
        <taxon>Oryzeae</taxon>
        <taxon>Zizaniinae</taxon>
        <taxon>Zizania</taxon>
    </lineage>
</organism>
<evidence type="ECO:0000313" key="2">
    <source>
        <dbReference type="EMBL" id="KAG8059892.1"/>
    </source>
</evidence>
<reference evidence="2" key="2">
    <citation type="submission" date="2021-02" db="EMBL/GenBank/DDBJ databases">
        <authorList>
            <person name="Kimball J.A."/>
            <person name="Haas M.W."/>
            <person name="Macchietto M."/>
            <person name="Kono T."/>
            <person name="Duquette J."/>
            <person name="Shao M."/>
        </authorList>
    </citation>
    <scope>NUCLEOTIDE SEQUENCE</scope>
    <source>
        <tissue evidence="2">Fresh leaf tissue</tissue>
    </source>
</reference>
<dbReference type="OrthoDB" id="10261904at2759"/>
<dbReference type="AlphaFoldDB" id="A0A8J5S1D9"/>
<evidence type="ECO:0000256" key="1">
    <source>
        <dbReference type="SAM" id="MobiDB-lite"/>
    </source>
</evidence>
<feature type="region of interest" description="Disordered" evidence="1">
    <location>
        <begin position="1"/>
        <end position="39"/>
    </location>
</feature>
<name>A0A8J5S1D9_ZIZPA</name>
<gene>
    <name evidence="2" type="ORF">GUJ93_ZPchr0002g24725</name>
</gene>
<proteinExistence type="predicted"/>
<keyword evidence="3" id="KW-1185">Reference proteome</keyword>
<protein>
    <recommendedName>
        <fullName evidence="4">DEAD/DEAH box helicase domain-containing protein</fullName>
    </recommendedName>
</protein>
<dbReference type="Proteomes" id="UP000729402">
    <property type="component" value="Unassembled WGS sequence"/>
</dbReference>